<dbReference type="InterPro" id="IPR050194">
    <property type="entry name" value="Glycosyltransferase_grp1"/>
</dbReference>
<dbReference type="PANTHER" id="PTHR45947:SF3">
    <property type="entry name" value="SULFOQUINOVOSYL TRANSFERASE SQD2"/>
    <property type="match status" value="1"/>
</dbReference>
<dbReference type="AlphaFoldDB" id="A0A6J7CWQ2"/>
<dbReference type="GO" id="GO:0016757">
    <property type="term" value="F:glycosyltransferase activity"/>
    <property type="evidence" value="ECO:0007669"/>
    <property type="project" value="TreeGrafter"/>
</dbReference>
<dbReference type="EMBL" id="CAFBLN010000005">
    <property type="protein sequence ID" value="CAB4861094.1"/>
    <property type="molecule type" value="Genomic_DNA"/>
</dbReference>
<dbReference type="Pfam" id="PF13692">
    <property type="entry name" value="Glyco_trans_1_4"/>
    <property type="match status" value="1"/>
</dbReference>
<organism evidence="2">
    <name type="scientific">freshwater metagenome</name>
    <dbReference type="NCBI Taxonomy" id="449393"/>
    <lineage>
        <taxon>unclassified sequences</taxon>
        <taxon>metagenomes</taxon>
        <taxon>ecological metagenomes</taxon>
    </lineage>
</organism>
<sequence>MAAWAPRYSRPRRAGVVLSMGSFTLTIVAGHSPVVCFWHDRGVTNRVLVFSHACVVGTNQSVYAELRHLGYEVLLVTPNRWRHDFSPEPFHPDGHEGLEGCLLPLAVSLAGAPQRFRYRDSLRRNPVIRAFKPDVCIIEEESFSLAGWQCARFARRCGVPYAIQAAENLNRALPWPIKFCRRYVLRHASLVMARSQAAGDRAVSWGAPVGVVDVVPHGIDDVVSEISPRREGVVGYVGRLVESKGLSDLLAAVALNPSLSLEVVGDGPLRILLDPPPPRVIWHGALTPERVADFYQSISVLALPSRTTPTWTEQFGRVIIESLAAGRPVVAYDSGEIPWVADLTGITLVAEGDVDGLAAALSSNAYGDEGPTRAELGRSAVAHYFTNGAIARRLSTWISGATQS</sequence>
<dbReference type="Gene3D" id="3.40.50.2000">
    <property type="entry name" value="Glycogen Phosphorylase B"/>
    <property type="match status" value="2"/>
</dbReference>
<gene>
    <name evidence="2" type="ORF">UFOPK3381_00256</name>
</gene>
<evidence type="ECO:0000259" key="1">
    <source>
        <dbReference type="Pfam" id="PF13579"/>
    </source>
</evidence>
<dbReference type="Pfam" id="PF13579">
    <property type="entry name" value="Glyco_trans_4_4"/>
    <property type="match status" value="1"/>
</dbReference>
<name>A0A6J7CWQ2_9ZZZZ</name>
<dbReference type="PANTHER" id="PTHR45947">
    <property type="entry name" value="SULFOQUINOVOSYL TRANSFERASE SQD2"/>
    <property type="match status" value="1"/>
</dbReference>
<protein>
    <submittedName>
        <fullName evidence="2">Unannotated protein</fullName>
    </submittedName>
</protein>
<accession>A0A6J7CWQ2</accession>
<dbReference type="SUPFAM" id="SSF53756">
    <property type="entry name" value="UDP-Glycosyltransferase/glycogen phosphorylase"/>
    <property type="match status" value="1"/>
</dbReference>
<evidence type="ECO:0000313" key="2">
    <source>
        <dbReference type="EMBL" id="CAB4861094.1"/>
    </source>
</evidence>
<feature type="domain" description="Glycosyltransferase subfamily 4-like N-terminal" evidence="1">
    <location>
        <begin position="61"/>
        <end position="218"/>
    </location>
</feature>
<dbReference type="InterPro" id="IPR028098">
    <property type="entry name" value="Glyco_trans_4-like_N"/>
</dbReference>
<reference evidence="2" key="1">
    <citation type="submission" date="2020-05" db="EMBL/GenBank/DDBJ databases">
        <authorList>
            <person name="Chiriac C."/>
            <person name="Salcher M."/>
            <person name="Ghai R."/>
            <person name="Kavagutti S V."/>
        </authorList>
    </citation>
    <scope>NUCLEOTIDE SEQUENCE</scope>
</reference>
<proteinExistence type="predicted"/>